<dbReference type="PROSITE" id="PS50943">
    <property type="entry name" value="HTH_CROC1"/>
    <property type="match status" value="1"/>
</dbReference>
<feature type="domain" description="HTH cro/C1-type" evidence="6">
    <location>
        <begin position="4"/>
        <end position="45"/>
    </location>
</feature>
<gene>
    <name evidence="7" type="ORF">LHEH8_16910</name>
</gene>
<sequence>MSNMKDVAREAHVSVGTVSNYLNGKTVKKDSATKIEHAIKKLRYIRNDNARLLKTQRSPFVVFVTPNVWSPYFSELTYWIQKYLNKSGFKLVLCISENDYQKEKGYVTMAEEQRVAGIISVSYSDLTSHVLSNIPLVSIEKESTGNFSLVTSDNYHGGEIAAEEFKKRGIHNCIFIGSTDKKSVSMVARKSGFVDFCNNNGLAVTTFDFPPLENKELLSQITETVIEYIKQSPDKGNLGIFTHTEEVQLYILKALQKSGLKVPEDVQIIGFDGWKLTPRETISFSAIRQPIEEIAKESVAQLIQQIMHPDKIKVSRINLPVKFIAGDTTKNEVNNV</sequence>
<evidence type="ECO:0000256" key="3">
    <source>
        <dbReference type="ARBA" id="ARBA00023125"/>
    </source>
</evidence>
<dbReference type="RefSeq" id="WP_081037617.1">
    <property type="nucleotide sequence ID" value="NZ_BLYO01000344.1"/>
</dbReference>
<keyword evidence="4" id="KW-0804">Transcription</keyword>
<accession>A0A8H9KH49</accession>
<dbReference type="Pfam" id="PF00356">
    <property type="entry name" value="LacI"/>
    <property type="match status" value="1"/>
</dbReference>
<dbReference type="SUPFAM" id="SSF47413">
    <property type="entry name" value="lambda repressor-like DNA-binding domains"/>
    <property type="match status" value="1"/>
</dbReference>
<dbReference type="PANTHER" id="PTHR30146:SF95">
    <property type="entry name" value="RIBOSE OPERON REPRESSOR"/>
    <property type="match status" value="1"/>
</dbReference>
<dbReference type="Pfam" id="PF13377">
    <property type="entry name" value="Peripla_BP_3"/>
    <property type="match status" value="1"/>
</dbReference>
<dbReference type="PANTHER" id="PTHR30146">
    <property type="entry name" value="LACI-RELATED TRANSCRIPTIONAL REPRESSOR"/>
    <property type="match status" value="1"/>
</dbReference>
<dbReference type="CDD" id="cd06291">
    <property type="entry name" value="PBP1_Qymf-like"/>
    <property type="match status" value="1"/>
</dbReference>
<organism evidence="7 8">
    <name type="scientific">Lactobacillus helveticus</name>
    <name type="common">Lactobacillus suntoryeus</name>
    <dbReference type="NCBI Taxonomy" id="1587"/>
    <lineage>
        <taxon>Bacteria</taxon>
        <taxon>Bacillati</taxon>
        <taxon>Bacillota</taxon>
        <taxon>Bacilli</taxon>
        <taxon>Lactobacillales</taxon>
        <taxon>Lactobacillaceae</taxon>
        <taxon>Lactobacillus</taxon>
    </lineage>
</organism>
<dbReference type="InterPro" id="IPR001387">
    <property type="entry name" value="Cro/C1-type_HTH"/>
</dbReference>
<dbReference type="GO" id="GO:0000976">
    <property type="term" value="F:transcription cis-regulatory region binding"/>
    <property type="evidence" value="ECO:0007669"/>
    <property type="project" value="TreeGrafter"/>
</dbReference>
<dbReference type="PROSITE" id="PS50932">
    <property type="entry name" value="HTH_LACI_2"/>
    <property type="match status" value="1"/>
</dbReference>
<keyword evidence="1" id="KW-0678">Repressor</keyword>
<dbReference type="EMBL" id="BLYO01000344">
    <property type="protein sequence ID" value="GFO99935.1"/>
    <property type="molecule type" value="Genomic_DNA"/>
</dbReference>
<dbReference type="Proteomes" id="UP000618094">
    <property type="component" value="Unassembled WGS sequence"/>
</dbReference>
<comment type="caution">
    <text evidence="7">The sequence shown here is derived from an EMBL/GenBank/DDBJ whole genome shotgun (WGS) entry which is preliminary data.</text>
</comment>
<evidence type="ECO:0000313" key="8">
    <source>
        <dbReference type="Proteomes" id="UP000618094"/>
    </source>
</evidence>
<reference evidence="7" key="1">
    <citation type="submission" date="2020-07" db="EMBL/GenBank/DDBJ databases">
        <title>Draft genome sequence of Lactobacillus helveticus strain H-8.</title>
        <authorList>
            <person name="Endo A."/>
            <person name="Maeno S."/>
            <person name="Kido Y."/>
        </authorList>
    </citation>
    <scope>NUCLEOTIDE SEQUENCE</scope>
    <source>
        <strain evidence="7">H-8</strain>
    </source>
</reference>
<evidence type="ECO:0000259" key="5">
    <source>
        <dbReference type="PROSITE" id="PS50932"/>
    </source>
</evidence>
<dbReference type="InterPro" id="IPR010982">
    <property type="entry name" value="Lambda_DNA-bd_dom_sf"/>
</dbReference>
<name>A0A8H9KH49_LACHE</name>
<dbReference type="InterPro" id="IPR028082">
    <property type="entry name" value="Peripla_BP_I"/>
</dbReference>
<dbReference type="AlphaFoldDB" id="A0A8H9KH49"/>
<protein>
    <submittedName>
        <fullName evidence="7">LacI family transcriptional regulator</fullName>
    </submittedName>
</protein>
<evidence type="ECO:0000256" key="2">
    <source>
        <dbReference type="ARBA" id="ARBA00023015"/>
    </source>
</evidence>
<evidence type="ECO:0000256" key="1">
    <source>
        <dbReference type="ARBA" id="ARBA00022491"/>
    </source>
</evidence>
<evidence type="ECO:0000259" key="6">
    <source>
        <dbReference type="PROSITE" id="PS50943"/>
    </source>
</evidence>
<dbReference type="CDD" id="cd01392">
    <property type="entry name" value="HTH_LacI"/>
    <property type="match status" value="1"/>
</dbReference>
<dbReference type="Gene3D" id="1.10.260.40">
    <property type="entry name" value="lambda repressor-like DNA-binding domains"/>
    <property type="match status" value="1"/>
</dbReference>
<feature type="domain" description="HTH lacI-type" evidence="5">
    <location>
        <begin position="2"/>
        <end position="55"/>
    </location>
</feature>
<dbReference type="InterPro" id="IPR046335">
    <property type="entry name" value="LacI/GalR-like_sensor"/>
</dbReference>
<proteinExistence type="predicted"/>
<evidence type="ECO:0000313" key="7">
    <source>
        <dbReference type="EMBL" id="GFO99935.1"/>
    </source>
</evidence>
<keyword evidence="2" id="KW-0805">Transcription regulation</keyword>
<dbReference type="GO" id="GO:0003700">
    <property type="term" value="F:DNA-binding transcription factor activity"/>
    <property type="evidence" value="ECO:0007669"/>
    <property type="project" value="TreeGrafter"/>
</dbReference>
<keyword evidence="3" id="KW-0238">DNA-binding</keyword>
<dbReference type="Gene3D" id="3.40.50.2300">
    <property type="match status" value="2"/>
</dbReference>
<evidence type="ECO:0000256" key="4">
    <source>
        <dbReference type="ARBA" id="ARBA00023163"/>
    </source>
</evidence>
<dbReference type="InterPro" id="IPR000843">
    <property type="entry name" value="HTH_LacI"/>
</dbReference>
<dbReference type="SUPFAM" id="SSF53822">
    <property type="entry name" value="Periplasmic binding protein-like I"/>
    <property type="match status" value="1"/>
</dbReference>
<dbReference type="SMART" id="SM00354">
    <property type="entry name" value="HTH_LACI"/>
    <property type="match status" value="1"/>
</dbReference>